<comment type="caution">
    <text evidence="2">The sequence shown here is derived from an EMBL/GenBank/DDBJ whole genome shotgun (WGS) entry which is preliminary data.</text>
</comment>
<sequence length="363" mass="41257">MGIEPCCKGFSESLKICCCDVGKNRITTTVFLSTTSLLDCAPPLWNQPVRAKFTGIKLCLSISSSGPQPFNLTCPVQPPGSAHFPVLAALISFNQLCAPHVRTHFKTQLPLSLLQKPVLLHKPSYLQAVCFFSFSFLPLTLFLCLMLKDSSCLSVLLFYHHLRLPQKSPHFKYLIIHLLAVCLFPSFSSSVSPDLVSSFCFLVWFWFLAIQFKFHRLLSWRSTTSMPKSWRYGQVARPSFQQYNLLFFDTQASSMANGLLKNLADQMFVGNALLALCTGLGSLFTCLGRAGFMEHDSKLNWSLLHVNCEQLNEFVWQCSDLIIGFLFCFAHWLYFSFYEISPEHLLFHPFSDWMNLILQPSPK</sequence>
<keyword evidence="1" id="KW-0472">Membrane</keyword>
<keyword evidence="3" id="KW-1185">Reference proteome</keyword>
<keyword evidence="1" id="KW-1133">Transmembrane helix</keyword>
<keyword evidence="1" id="KW-0812">Transmembrane</keyword>
<reference evidence="2 3" key="1">
    <citation type="submission" date="2015-08" db="EMBL/GenBank/DDBJ databases">
        <title>Next Generation Sequencing and Analysis of the Genome of Puccinia sorghi L Schw, the Causal Agent of Maize Common Rust.</title>
        <authorList>
            <person name="Rochi L."/>
            <person name="Burguener G."/>
            <person name="Darino M."/>
            <person name="Turjanski A."/>
            <person name="Kreff E."/>
            <person name="Dieguez M.J."/>
            <person name="Sacco F."/>
        </authorList>
    </citation>
    <scope>NUCLEOTIDE SEQUENCE [LARGE SCALE GENOMIC DNA]</scope>
    <source>
        <strain evidence="2 3">RO10H11247</strain>
    </source>
</reference>
<dbReference type="VEuPathDB" id="FungiDB:VP01_1795g1"/>
<feature type="transmembrane region" description="Helical" evidence="1">
    <location>
        <begin position="131"/>
        <end position="159"/>
    </location>
</feature>
<proteinExistence type="predicted"/>
<evidence type="ECO:0000313" key="3">
    <source>
        <dbReference type="Proteomes" id="UP000037035"/>
    </source>
</evidence>
<name>A0A0L6VED3_9BASI</name>
<feature type="transmembrane region" description="Helical" evidence="1">
    <location>
        <begin position="314"/>
        <end position="335"/>
    </location>
</feature>
<accession>A0A0L6VED3</accession>
<organism evidence="2 3">
    <name type="scientific">Puccinia sorghi</name>
    <dbReference type="NCBI Taxonomy" id="27349"/>
    <lineage>
        <taxon>Eukaryota</taxon>
        <taxon>Fungi</taxon>
        <taxon>Dikarya</taxon>
        <taxon>Basidiomycota</taxon>
        <taxon>Pucciniomycotina</taxon>
        <taxon>Pucciniomycetes</taxon>
        <taxon>Pucciniales</taxon>
        <taxon>Pucciniaceae</taxon>
        <taxon>Puccinia</taxon>
    </lineage>
</organism>
<protein>
    <submittedName>
        <fullName evidence="2">Uncharacterized protein</fullName>
    </submittedName>
</protein>
<evidence type="ECO:0000256" key="1">
    <source>
        <dbReference type="SAM" id="Phobius"/>
    </source>
</evidence>
<dbReference type="AlphaFoldDB" id="A0A0L6VED3"/>
<gene>
    <name evidence="2" type="ORF">VP01_1795g1</name>
</gene>
<feature type="transmembrane region" description="Helical" evidence="1">
    <location>
        <begin position="268"/>
        <end position="292"/>
    </location>
</feature>
<dbReference type="Proteomes" id="UP000037035">
    <property type="component" value="Unassembled WGS sequence"/>
</dbReference>
<evidence type="ECO:0000313" key="2">
    <source>
        <dbReference type="EMBL" id="KNZ59146.1"/>
    </source>
</evidence>
<feature type="transmembrane region" description="Helical" evidence="1">
    <location>
        <begin position="195"/>
        <end position="212"/>
    </location>
</feature>
<dbReference type="EMBL" id="LAVV01006609">
    <property type="protein sequence ID" value="KNZ59146.1"/>
    <property type="molecule type" value="Genomic_DNA"/>
</dbReference>
<feature type="transmembrane region" description="Helical" evidence="1">
    <location>
        <begin position="171"/>
        <end position="189"/>
    </location>
</feature>